<accession>A0A8J2R869</accession>
<dbReference type="EMBL" id="CAKKLH010000008">
    <property type="protein sequence ID" value="CAH0098805.1"/>
    <property type="molecule type" value="Genomic_DNA"/>
</dbReference>
<evidence type="ECO:0000256" key="7">
    <source>
        <dbReference type="ARBA" id="ARBA00023136"/>
    </source>
</evidence>
<dbReference type="CDD" id="cd20177">
    <property type="entry name" value="Dpy19"/>
    <property type="match status" value="1"/>
</dbReference>
<keyword evidence="5 8" id="KW-0812">Transmembrane</keyword>
<keyword evidence="7 8" id="KW-0472">Membrane</keyword>
<evidence type="ECO:0000313" key="9">
    <source>
        <dbReference type="EMBL" id="CAH0098805.1"/>
    </source>
</evidence>
<dbReference type="PANTHER" id="PTHR31488:SF1">
    <property type="entry name" value="C-MANNOSYLTRANSFERASE DPY19L1"/>
    <property type="match status" value="1"/>
</dbReference>
<keyword evidence="3" id="KW-0328">Glycosyltransferase</keyword>
<keyword evidence="4" id="KW-0808">Transferase</keyword>
<dbReference type="PANTHER" id="PTHR31488">
    <property type="entry name" value="DPY-19-LIKE 1, LIKE (H. SAPIENS)"/>
    <property type="match status" value="1"/>
</dbReference>
<feature type="transmembrane region" description="Helical" evidence="8">
    <location>
        <begin position="279"/>
        <end position="299"/>
    </location>
</feature>
<evidence type="ECO:0000256" key="6">
    <source>
        <dbReference type="ARBA" id="ARBA00022989"/>
    </source>
</evidence>
<organism evidence="9 10">
    <name type="scientific">Daphnia galeata</name>
    <dbReference type="NCBI Taxonomy" id="27404"/>
    <lineage>
        <taxon>Eukaryota</taxon>
        <taxon>Metazoa</taxon>
        <taxon>Ecdysozoa</taxon>
        <taxon>Arthropoda</taxon>
        <taxon>Crustacea</taxon>
        <taxon>Branchiopoda</taxon>
        <taxon>Diplostraca</taxon>
        <taxon>Cladocera</taxon>
        <taxon>Anomopoda</taxon>
        <taxon>Daphniidae</taxon>
        <taxon>Daphnia</taxon>
    </lineage>
</organism>
<keyword evidence="6 8" id="KW-1133">Transmembrane helix</keyword>
<feature type="transmembrane region" description="Helical" evidence="8">
    <location>
        <begin position="153"/>
        <end position="173"/>
    </location>
</feature>
<dbReference type="AlphaFoldDB" id="A0A8J2R869"/>
<feature type="transmembrane region" description="Helical" evidence="8">
    <location>
        <begin position="239"/>
        <end position="259"/>
    </location>
</feature>
<keyword evidence="10" id="KW-1185">Reference proteome</keyword>
<comment type="subcellular location">
    <subcellularLocation>
        <location evidence="1">Membrane</location>
        <topology evidence="1">Multi-pass membrane protein</topology>
    </subcellularLocation>
</comment>
<dbReference type="InterPro" id="IPR018732">
    <property type="entry name" value="Dpy-19/Dpy-19-like"/>
</dbReference>
<dbReference type="Pfam" id="PF10034">
    <property type="entry name" value="Dpy19"/>
    <property type="match status" value="1"/>
</dbReference>
<name>A0A8J2R869_9CRUS</name>
<evidence type="ECO:0000256" key="2">
    <source>
        <dbReference type="ARBA" id="ARBA00008744"/>
    </source>
</evidence>
<evidence type="ECO:0000256" key="4">
    <source>
        <dbReference type="ARBA" id="ARBA00022679"/>
    </source>
</evidence>
<reference evidence="9" key="1">
    <citation type="submission" date="2021-11" db="EMBL/GenBank/DDBJ databases">
        <authorList>
            <person name="Schell T."/>
        </authorList>
    </citation>
    <scope>NUCLEOTIDE SEQUENCE</scope>
    <source>
        <strain evidence="9">M5</strain>
    </source>
</reference>
<feature type="transmembrane region" description="Helical" evidence="8">
    <location>
        <begin position="524"/>
        <end position="542"/>
    </location>
</feature>
<comment type="caution">
    <text evidence="9">The sequence shown here is derived from an EMBL/GenBank/DDBJ whole genome shotgun (WGS) entry which is preliminary data.</text>
</comment>
<dbReference type="GO" id="GO:0000030">
    <property type="term" value="F:mannosyltransferase activity"/>
    <property type="evidence" value="ECO:0007669"/>
    <property type="project" value="InterPro"/>
</dbReference>
<evidence type="ECO:0000313" key="10">
    <source>
        <dbReference type="Proteomes" id="UP000789390"/>
    </source>
</evidence>
<feature type="transmembrane region" description="Helical" evidence="8">
    <location>
        <begin position="306"/>
        <end position="327"/>
    </location>
</feature>
<evidence type="ECO:0000256" key="1">
    <source>
        <dbReference type="ARBA" id="ARBA00004141"/>
    </source>
</evidence>
<sequence>MNDGATLPAITNYAQYALIVSIALVCSCLNFYHVSTMFENDRHFSHLSTLEREMTFRTEMGFYYSYYKRIVNAPSFFLGLHSIMNDNKTEYPSTINTLQRFNLYPEVVLGAAYRSFIHFMNAAGIKTKECWQVDRGDDLPAVWSCEGLGDPSYFYINGVWFCAGITAALIFLYGCYLSRSVFGGIIAISSFFFNHGECTRVQWTPPLRESFGYPLILAQILSVSWCLRQTTPHWKHLCCIAFTTTASLVTWQFSQFVFLTQVLSLTVLWIKNSIPRTNITVVFLGKLIGLQNAIILLFANEMLLTSFYSCSIVVLLGFIVFFPHFSSRPQNEWLKLRNMVIHGVLIGAGTFLLRFCVAILIGSNDDAHIFNLLRSKFTSFRDFHTMLYTCAAEFDFISLSTIYRLSSTLLLPIVYIAVGSVTLYAAGFGEMTSNSGACQKRTVASLSMKKQRESRRDLKEIAKSETPPMRKVDAAVQYNILQLLAFIIMAGIIMRLKLFMSPHLCIIASLVASKKYMFFVKGKLMHLALLAALLSGMGYAGLRNLKEQRSIIGEYSNPALEDLVNWIEKETPREEAAFAGPMPIMASILLTTQRPIINHPHYEYANLRERTKTVYRAFGRGTVAELYRSLVDLKVTYFVLQDHWCFGESRPGCSMLNIWDIEEPHRKDLNPLCSVLFEGNPSPLQRVFSNEIYVVLRVPSRYVEVKLPPRQYRQ</sequence>
<feature type="transmembrane region" description="Helical" evidence="8">
    <location>
        <begin position="13"/>
        <end position="32"/>
    </location>
</feature>
<dbReference type="OrthoDB" id="6019623at2759"/>
<dbReference type="InterPro" id="IPR047462">
    <property type="entry name" value="Dpy19"/>
</dbReference>
<evidence type="ECO:0000256" key="5">
    <source>
        <dbReference type="ARBA" id="ARBA00022692"/>
    </source>
</evidence>
<dbReference type="GO" id="GO:0005637">
    <property type="term" value="C:nuclear inner membrane"/>
    <property type="evidence" value="ECO:0007669"/>
    <property type="project" value="TreeGrafter"/>
</dbReference>
<comment type="similarity">
    <text evidence="2">Belongs to the dpy-19 family.</text>
</comment>
<feature type="transmembrane region" description="Helical" evidence="8">
    <location>
        <begin position="409"/>
        <end position="426"/>
    </location>
</feature>
<protein>
    <submittedName>
        <fullName evidence="9">Uncharacterized protein</fullName>
    </submittedName>
</protein>
<dbReference type="Proteomes" id="UP000789390">
    <property type="component" value="Unassembled WGS sequence"/>
</dbReference>
<gene>
    <name evidence="9" type="ORF">DGAL_LOCUS908</name>
</gene>
<feature type="transmembrane region" description="Helical" evidence="8">
    <location>
        <begin position="476"/>
        <end position="494"/>
    </location>
</feature>
<evidence type="ECO:0000256" key="8">
    <source>
        <dbReference type="SAM" id="Phobius"/>
    </source>
</evidence>
<proteinExistence type="inferred from homology"/>
<feature type="transmembrane region" description="Helical" evidence="8">
    <location>
        <begin position="339"/>
        <end position="362"/>
    </location>
</feature>
<evidence type="ECO:0000256" key="3">
    <source>
        <dbReference type="ARBA" id="ARBA00022676"/>
    </source>
</evidence>